<dbReference type="Gene3D" id="1.10.357.50">
    <property type="match status" value="1"/>
</dbReference>
<feature type="region of interest" description="Disordered" evidence="7">
    <location>
        <begin position="455"/>
        <end position="512"/>
    </location>
</feature>
<dbReference type="EMBL" id="AP028913">
    <property type="protein sequence ID" value="BES94150.1"/>
    <property type="molecule type" value="Genomic_DNA"/>
</dbReference>
<name>A0ABN7APJ8_9HEMI</name>
<evidence type="ECO:0000256" key="2">
    <source>
        <dbReference type="ARBA" id="ARBA00022737"/>
    </source>
</evidence>
<feature type="compositionally biased region" description="Low complexity" evidence="7">
    <location>
        <begin position="1555"/>
        <end position="1568"/>
    </location>
</feature>
<dbReference type="InterPro" id="IPR014770">
    <property type="entry name" value="Munc13_1"/>
</dbReference>
<dbReference type="PROSITE" id="PS51258">
    <property type="entry name" value="MHD1"/>
    <property type="match status" value="1"/>
</dbReference>
<feature type="compositionally biased region" description="Basic and acidic residues" evidence="7">
    <location>
        <begin position="1308"/>
        <end position="1324"/>
    </location>
</feature>
<reference evidence="12 13" key="1">
    <citation type="submission" date="2023-09" db="EMBL/GenBank/DDBJ databases">
        <title>Nesidiocoris tenuis whole genome shotgun sequence.</title>
        <authorList>
            <person name="Shibata T."/>
            <person name="Shimoda M."/>
            <person name="Kobayashi T."/>
            <person name="Uehara T."/>
        </authorList>
    </citation>
    <scope>NUCLEOTIDE SEQUENCE [LARGE SCALE GENOMIC DNA]</scope>
    <source>
        <strain evidence="12 13">Japan</strain>
    </source>
</reference>
<dbReference type="InterPro" id="IPR037302">
    <property type="entry name" value="Unc-13_C2B"/>
</dbReference>
<feature type="region of interest" description="Disordered" evidence="7">
    <location>
        <begin position="1469"/>
        <end position="1688"/>
    </location>
</feature>
<feature type="compositionally biased region" description="Pro residues" evidence="7">
    <location>
        <begin position="1122"/>
        <end position="1131"/>
    </location>
</feature>
<keyword evidence="5" id="KW-0106">Calcium</keyword>
<gene>
    <name evidence="12" type="ORF">NTJ_06957</name>
</gene>
<dbReference type="CDD" id="cd08395">
    <property type="entry name" value="C2C_Munc13"/>
    <property type="match status" value="1"/>
</dbReference>
<evidence type="ECO:0000256" key="5">
    <source>
        <dbReference type="ARBA" id="ARBA00022837"/>
    </source>
</evidence>
<feature type="compositionally biased region" description="Basic and acidic residues" evidence="7">
    <location>
        <begin position="1525"/>
        <end position="1536"/>
    </location>
</feature>
<protein>
    <submittedName>
        <fullName evidence="12">DUF1041</fullName>
    </submittedName>
</protein>
<dbReference type="SUPFAM" id="SSF49562">
    <property type="entry name" value="C2 domain (Calcium/lipid-binding domain, CaLB)"/>
    <property type="match status" value="2"/>
</dbReference>
<dbReference type="Proteomes" id="UP001307889">
    <property type="component" value="Chromosome 5"/>
</dbReference>
<dbReference type="Pfam" id="PF00130">
    <property type="entry name" value="C1_1"/>
    <property type="match status" value="1"/>
</dbReference>
<feature type="compositionally biased region" description="Low complexity" evidence="7">
    <location>
        <begin position="1251"/>
        <end position="1264"/>
    </location>
</feature>
<keyword evidence="4" id="KW-0862">Zinc</keyword>
<evidence type="ECO:0000259" key="10">
    <source>
        <dbReference type="PROSITE" id="PS51258"/>
    </source>
</evidence>
<feature type="compositionally biased region" description="Basic and acidic residues" evidence="7">
    <location>
        <begin position="1632"/>
        <end position="1650"/>
    </location>
</feature>
<feature type="compositionally biased region" description="Polar residues" evidence="7">
    <location>
        <begin position="914"/>
        <end position="925"/>
    </location>
</feature>
<evidence type="ECO:0000259" key="11">
    <source>
        <dbReference type="PROSITE" id="PS51259"/>
    </source>
</evidence>
<feature type="region of interest" description="Disordered" evidence="7">
    <location>
        <begin position="379"/>
        <end position="439"/>
    </location>
</feature>
<dbReference type="SMART" id="SM00239">
    <property type="entry name" value="C2"/>
    <property type="match status" value="2"/>
</dbReference>
<feature type="region of interest" description="Disordered" evidence="7">
    <location>
        <begin position="2716"/>
        <end position="2758"/>
    </location>
</feature>
<dbReference type="PROSITE" id="PS50081">
    <property type="entry name" value="ZF_DAG_PE_2"/>
    <property type="match status" value="1"/>
</dbReference>
<feature type="compositionally biased region" description="Low complexity" evidence="7">
    <location>
        <begin position="1"/>
        <end position="12"/>
    </location>
</feature>
<dbReference type="InterPro" id="IPR014772">
    <property type="entry name" value="Munc13_dom-2"/>
</dbReference>
<organism evidence="12 13">
    <name type="scientific">Nesidiocoris tenuis</name>
    <dbReference type="NCBI Taxonomy" id="355587"/>
    <lineage>
        <taxon>Eukaryota</taxon>
        <taxon>Metazoa</taxon>
        <taxon>Ecdysozoa</taxon>
        <taxon>Arthropoda</taxon>
        <taxon>Hexapoda</taxon>
        <taxon>Insecta</taxon>
        <taxon>Pterygota</taxon>
        <taxon>Neoptera</taxon>
        <taxon>Paraneoptera</taxon>
        <taxon>Hemiptera</taxon>
        <taxon>Heteroptera</taxon>
        <taxon>Panheteroptera</taxon>
        <taxon>Cimicomorpha</taxon>
        <taxon>Miridae</taxon>
        <taxon>Dicyphina</taxon>
        <taxon>Nesidiocoris</taxon>
    </lineage>
</organism>
<dbReference type="Pfam" id="PF00168">
    <property type="entry name" value="C2"/>
    <property type="match status" value="2"/>
</dbReference>
<dbReference type="InterPro" id="IPR046349">
    <property type="entry name" value="C1-like_sf"/>
</dbReference>
<feature type="domain" description="Phorbol-ester/DAG-type" evidence="9">
    <location>
        <begin position="1745"/>
        <end position="1795"/>
    </location>
</feature>
<dbReference type="InterPro" id="IPR000008">
    <property type="entry name" value="C2_dom"/>
</dbReference>
<feature type="compositionally biased region" description="Polar residues" evidence="7">
    <location>
        <begin position="632"/>
        <end position="644"/>
    </location>
</feature>
<accession>A0ABN7APJ8</accession>
<feature type="domain" description="MHD2" evidence="11">
    <location>
        <begin position="2536"/>
        <end position="2698"/>
    </location>
</feature>
<feature type="region of interest" description="Disordered" evidence="7">
    <location>
        <begin position="895"/>
        <end position="934"/>
    </location>
</feature>
<feature type="domain" description="C2" evidence="8">
    <location>
        <begin position="1851"/>
        <end position="1977"/>
    </location>
</feature>
<dbReference type="PANTHER" id="PTHR10480:SF12">
    <property type="entry name" value="UNC-13, ISOFORM E"/>
    <property type="match status" value="1"/>
</dbReference>
<feature type="compositionally biased region" description="Low complexity" evidence="7">
    <location>
        <begin position="1496"/>
        <end position="1511"/>
    </location>
</feature>
<proteinExistence type="predicted"/>
<dbReference type="SUPFAM" id="SSF57889">
    <property type="entry name" value="Cysteine-rich domain"/>
    <property type="match status" value="1"/>
</dbReference>
<feature type="region of interest" description="Disordered" evidence="7">
    <location>
        <begin position="531"/>
        <end position="646"/>
    </location>
</feature>
<keyword evidence="2" id="KW-0677">Repeat</keyword>
<dbReference type="PROSITE" id="PS50004">
    <property type="entry name" value="C2"/>
    <property type="match status" value="2"/>
</dbReference>
<dbReference type="Gene3D" id="2.60.40.150">
    <property type="entry name" value="C2 domain"/>
    <property type="match status" value="2"/>
</dbReference>
<evidence type="ECO:0000256" key="1">
    <source>
        <dbReference type="ARBA" id="ARBA00022723"/>
    </source>
</evidence>
<dbReference type="PRINTS" id="PR00360">
    <property type="entry name" value="C2DOMAIN"/>
</dbReference>
<evidence type="ECO:0000256" key="4">
    <source>
        <dbReference type="ARBA" id="ARBA00022833"/>
    </source>
</evidence>
<keyword evidence="1" id="KW-0479">Metal-binding</keyword>
<evidence type="ECO:0000256" key="3">
    <source>
        <dbReference type="ARBA" id="ARBA00022771"/>
    </source>
</evidence>
<feature type="compositionally biased region" description="Polar residues" evidence="7">
    <location>
        <begin position="1325"/>
        <end position="1346"/>
    </location>
</feature>
<feature type="domain" description="MHD1" evidence="10">
    <location>
        <begin position="2283"/>
        <end position="2426"/>
    </location>
</feature>
<dbReference type="Gene3D" id="3.30.60.20">
    <property type="match status" value="1"/>
</dbReference>
<dbReference type="InterPro" id="IPR002219">
    <property type="entry name" value="PKC_DAG/PE"/>
</dbReference>
<feature type="compositionally biased region" description="Polar residues" evidence="7">
    <location>
        <begin position="585"/>
        <end position="601"/>
    </location>
</feature>
<feature type="compositionally biased region" description="Basic and acidic residues" evidence="7">
    <location>
        <begin position="1024"/>
        <end position="1041"/>
    </location>
</feature>
<dbReference type="PANTHER" id="PTHR10480">
    <property type="entry name" value="PROTEIN UNC-13 HOMOLOG"/>
    <property type="match status" value="1"/>
</dbReference>
<keyword evidence="13" id="KW-1185">Reference proteome</keyword>
<evidence type="ECO:0000259" key="8">
    <source>
        <dbReference type="PROSITE" id="PS50004"/>
    </source>
</evidence>
<feature type="compositionally biased region" description="Acidic residues" evidence="7">
    <location>
        <begin position="2724"/>
        <end position="2734"/>
    </location>
</feature>
<sequence length="2936" mass="328054">METSKSAPASPAASPPSHHPPPVTRAQVQQHSQQQPPPSLDLIIGDCMERLGTRIGLLESELRYAWRALDLLSQEYLKMWERLEKLELLLCEQQGVISQLIDFYTAVESGEVTTIVGGCSIEEAEGGSGSEGGSGAVSCMDLVPVRRGDSIVTDSELAISSTTDALISELKMEMGVDDMNLPDEAFYRSLNNAYRNDLVSTMHPPVAAMGASQLGMIWEEPEEDSNGNGRRDEVTILADDLYSSVEYKDYQESSPCVSNQDIHQLTELSTMDQAAIEKLKELDILTTQLQKDSRNLKELQDRLLCESPQRKYIRSTVDDPSTHGPNELDEQISRMYEESGIDNWSFRDDHDDDLLIKEPFENELKEEVRRSTVAYSSTNLLPSQLSPRKRLEENVYSPNRLDTSSPLSMIGSNRSLPSSPKFKEGGHSSPYKSVSLDQPETEFELGRTIYQDSKVAVSSGSIRTRQDGYIPPADDLDLVEPEPSVSGSPPPPAPHDCTYLLPSGNHTDESSVHLYSTTDGLTVGNVEQPVGLSQRTPAHSPKSPRTSPKHVNKSSAKLASAKSDSGLSSMSGWSSLEKSPGSPKASKTQVSQHVVDNSSASLHARAPPHASALSRLFPSINVHPSPERKNASETNTFSGNDNGNGYNGVLPGGHLASSFTPVRTPTNMHDIMQEGFVPPPAPEIPGTPQRRHESFEYEPTEAEYSQEFPYQNERPPAIYSVAGSNRQQYFTSVYSNKPGGGGPANIVSYPDVIGPYMSDQYRDILPERDISPYDHKKAYPIGYTTVVPNTKRSLQRVYSTGSVPSHQIPDGTASYDYNNIMYHSLFASGNITDALTYYPPGNVYSQIHSNAGQAMGPRVAYQECWGYDSADVDLSRESSASTIRSAASTVQEISFDGRYIDPRTPPKKPLRSDLSGSQQTQQHPQTGWIPQGEENTRIVMEQRPNIVLDPRLKQNEYYDPSSIIVSQSGYISFSSDLKETVPEDKTKKTKKHATLKHAMSQVSQWLPDLHLPKRHRSQSLPSGVRREDYVKSKEANGKEKSQASAASGRKKKKHNIVSTMSGILQKAKRRGYGSHSMSDPEHSDIEWGGRHSGMSEDSEDSAYSELQRERPVPKVIRQNSAPPRPPQPRQIPPKLLQQSQSLQQDSPPQARHFRPNAEEIHTQKQNSGAPPDQPAPLFAKMLVSKPSDEPEQNEPVPAFVTSPPKAAEPFRSSLDGNADLASLFQTVGDVKKSSNGPKEETVEEPSEKEPPQQQQQQQVNVVPPSREFAVSRALGKYRRRQSSTASEEETQKVDDMYQIITQDEEEEEMRRNEIFERISSEESNNKMSQSQSQPENLPTSEGNSTNHRGHGRFAPPRQQQSLEIPWGGRGSGDTDDDNRSTHSWRSTSRVSSRRQSTEDSIDSEDEWYCYELRKLEEMEKGGGAVFPELPYDNEREILAAQMQAKHRMSTVLQELTMKIVPKIDIQEEKMLAQLEPPPPQEPERKESVGSAKLMGSEDGSSGDTSGPDSPGHQSADEAEELEPDVVDRRDSARDSNRGSIQERQSREGSMSMGGEQMSYTEESYQQSEVSEEAWDNVPGTPSLPRFTFDPPNQSFSPPPQPERPAEEEQPDQSGSSGAPKGIPTGKWKLLKALKERKAEEKSQEAEKKEAAAATSTNGSAGGDSGRANGHPGDNPFYSNIDSMPDIRPRRKSIPLVSELTMAATKRNAGLTSAVPRATLNDEELKMHVYKKTLQALIYPISSTTPHNFMLWTATSPTYCYECEGLLWGIARQGVRCTECGVKCHEKCKDLLNADCLQRAAEKSSKHGAEDKANTIITAMKERMQQREREKPEIFELIRTTFGMDPDTHIDSVTQAEDIVLEGTSKWSCKIAITVICAQGLIAKDKSGTSDPYVTVQVGKVKKRTRTMPQELNPVWNEKFYFECHNSSDRIKVRVWDEDNDLKSKLRQKLTRESDDFLGQTIIEVRTLSGEMEVWYNLEKRTDKSAVSGAIRLHISVEIKGEEKVAPYHVQYTCLHENLFHSLCEANNGMVTLPSVKGDDAWKTYFEPPGQEIVDEFAMRYGIESIYEAMTHFHCLSTKYLCPGVPAVMSTLLANINAYYAHTTASSAVSASDRFAASNFGKEKFVKLLDQLHNSLRIDLSMYRNNFPASSQEKLMDLKSTVDLLTSITFFRMKVQELSSPPRASTVVKECVKACLRSTYQFLFENCYELYNREFQTDPNEAKRDADDSGPRLDSLDFWHKLIALIVSVIEEDKNSYVPVLNQFPQELNIGQLSAATMWSLFAVDMKYALEEHEQQRLCKSSAYMNLHFKVKWLYTKYVSDVPTYKGAVPEYPAWFEPFVMQWLNENDHVSLEYLNGAFARDLKDGFQKSSEHALFSNSVVDVFTQLTQCFDVVSKLECPDPEIWKRYMKRFAKTIVKVLIAYADIVKKEFPGQLKEERIACILMNNIQQLRVQLEKMFESMGGQKLEEDAANILKELQQSLNNALDDLATQFALSLEPRITVSVRELGDLLLNIKGGGQVVLNAPALRNAVAGEADEVLRPLMDLLDGSLSLYAQSCEKTVLKRLLKELWKIVMRILEKTVVLPPMTDKSMLLKNLTDNAKNLAANAKIEDMSRLIKNHMAGKQDVKNALSGVIEVEKNLSPKQCAVLDVALDTIKQYFHAGGNGLKKTFLEKSPELQSLRYALSLYTQTTDTLIKTFVQTQTNEVPLNYRKALRQRSVSSEREEMDSGLEGLEEPLKAKKRRESSQDSQGSEEIGVADEGSVGEVSVGVDLFTHPGTGEHKVTVKVVAANDLKWPIQSGMFRPFVEVNLIGPHLADKKRKQATKSKSNNLSPRFNETFHFIIGNEEQLECFELHICVKDYCFARDDRLVGVAVLQLKDIVEQGSCACWLSLGKRIQMDETGWTILRILSQRSNDEVAKEFVKLKSDIRPEDPLAT</sequence>
<dbReference type="CDD" id="cd04027">
    <property type="entry name" value="C2B_Munc13"/>
    <property type="match status" value="1"/>
</dbReference>
<dbReference type="InterPro" id="IPR027080">
    <property type="entry name" value="Unc-13"/>
</dbReference>
<feature type="compositionally biased region" description="Polar residues" evidence="7">
    <location>
        <begin position="396"/>
        <end position="418"/>
    </location>
</feature>
<dbReference type="PROSITE" id="PS00479">
    <property type="entry name" value="ZF_DAG_PE_1"/>
    <property type="match status" value="1"/>
</dbReference>
<dbReference type="Pfam" id="PF06292">
    <property type="entry name" value="MUN"/>
    <property type="match status" value="1"/>
</dbReference>
<dbReference type="InterPro" id="IPR035892">
    <property type="entry name" value="C2_domain_sf"/>
</dbReference>
<dbReference type="Gene3D" id="1.20.58.1100">
    <property type="match status" value="1"/>
</dbReference>
<feature type="coiled-coil region" evidence="6">
    <location>
        <begin position="2463"/>
        <end position="2491"/>
    </location>
</feature>
<feature type="compositionally biased region" description="Pro residues" evidence="7">
    <location>
        <begin position="13"/>
        <end position="23"/>
    </location>
</feature>
<evidence type="ECO:0000313" key="13">
    <source>
        <dbReference type="Proteomes" id="UP001307889"/>
    </source>
</evidence>
<feature type="region of interest" description="Disordered" evidence="7">
    <location>
        <begin position="1006"/>
        <end position="1405"/>
    </location>
</feature>
<keyword evidence="3" id="KW-0863">Zinc-finger</keyword>
<evidence type="ECO:0000313" key="12">
    <source>
        <dbReference type="EMBL" id="BES94150.1"/>
    </source>
</evidence>
<feature type="region of interest" description="Disordered" evidence="7">
    <location>
        <begin position="1"/>
        <end position="38"/>
    </location>
</feature>
<keyword evidence="6" id="KW-0175">Coiled coil</keyword>
<dbReference type="SMART" id="SM00109">
    <property type="entry name" value="C1"/>
    <property type="match status" value="1"/>
</dbReference>
<feature type="compositionally biased region" description="Low complexity" evidence="7">
    <location>
        <begin position="1381"/>
        <end position="1394"/>
    </location>
</feature>
<dbReference type="InterPro" id="IPR010439">
    <property type="entry name" value="MUN_dom"/>
</dbReference>
<dbReference type="SMART" id="SM01145">
    <property type="entry name" value="DUF1041"/>
    <property type="match status" value="1"/>
</dbReference>
<evidence type="ECO:0000259" key="9">
    <source>
        <dbReference type="PROSITE" id="PS50081"/>
    </source>
</evidence>
<dbReference type="PROSITE" id="PS51259">
    <property type="entry name" value="MHD2"/>
    <property type="match status" value="1"/>
</dbReference>
<feature type="compositionally biased region" description="Basic and acidic residues" evidence="7">
    <location>
        <begin position="1078"/>
        <end position="1089"/>
    </location>
</feature>
<feature type="compositionally biased region" description="Low complexity" evidence="7">
    <location>
        <begin position="1132"/>
        <end position="1149"/>
    </location>
</feature>
<feature type="compositionally biased region" description="Low complexity" evidence="7">
    <location>
        <begin position="554"/>
        <end position="579"/>
    </location>
</feature>
<evidence type="ECO:0000256" key="6">
    <source>
        <dbReference type="SAM" id="Coils"/>
    </source>
</evidence>
<feature type="compositionally biased region" description="Basic and acidic residues" evidence="7">
    <location>
        <begin position="1229"/>
        <end position="1250"/>
    </location>
</feature>
<feature type="domain" description="C2" evidence="8">
    <location>
        <begin position="2762"/>
        <end position="2890"/>
    </location>
</feature>
<evidence type="ECO:0000256" key="7">
    <source>
        <dbReference type="SAM" id="MobiDB-lite"/>
    </source>
</evidence>